<dbReference type="SUPFAM" id="SSF53098">
    <property type="entry name" value="Ribonuclease H-like"/>
    <property type="match status" value="1"/>
</dbReference>
<dbReference type="EMBL" id="JACGWN010000008">
    <property type="protein sequence ID" value="KAL0439589.1"/>
    <property type="molecule type" value="Genomic_DNA"/>
</dbReference>
<evidence type="ECO:0000313" key="3">
    <source>
        <dbReference type="EMBL" id="KAL0439589.1"/>
    </source>
</evidence>
<dbReference type="InterPro" id="IPR036397">
    <property type="entry name" value="RNaseH_sf"/>
</dbReference>
<dbReference type="InterPro" id="IPR052929">
    <property type="entry name" value="RNase_H-like_EbsB-rel"/>
</dbReference>
<dbReference type="GO" id="GO:0003676">
    <property type="term" value="F:nucleic acid binding"/>
    <property type="evidence" value="ECO:0007669"/>
    <property type="project" value="InterPro"/>
</dbReference>
<protein>
    <recommendedName>
        <fullName evidence="4">RNase H type-1 domain-containing protein</fullName>
    </recommendedName>
</protein>
<dbReference type="PANTHER" id="PTHR47074:SF48">
    <property type="entry name" value="POLYNUCLEOTIDYL TRANSFERASE, RIBONUCLEASE H-LIKE SUPERFAMILY PROTEIN"/>
    <property type="match status" value="1"/>
</dbReference>
<reference evidence="3" key="1">
    <citation type="submission" date="2020-06" db="EMBL/GenBank/DDBJ databases">
        <authorList>
            <person name="Li T."/>
            <person name="Hu X."/>
            <person name="Zhang T."/>
            <person name="Song X."/>
            <person name="Zhang H."/>
            <person name="Dai N."/>
            <person name="Sheng W."/>
            <person name="Hou X."/>
            <person name="Wei L."/>
        </authorList>
    </citation>
    <scope>NUCLEOTIDE SEQUENCE</scope>
    <source>
        <strain evidence="3">KEN1</strain>
        <tissue evidence="3">Leaf</tissue>
    </source>
</reference>
<dbReference type="GO" id="GO:0004523">
    <property type="term" value="F:RNA-DNA hybrid ribonuclease activity"/>
    <property type="evidence" value="ECO:0007669"/>
    <property type="project" value="InterPro"/>
</dbReference>
<dbReference type="InterPro" id="IPR026960">
    <property type="entry name" value="RVT-Znf"/>
</dbReference>
<sequence length="318" mass="34763">MKSIGPLPPPTTVSHLLDPATHDWNEHLVESLFDVPDCDAILSIPTSCVPFDDEIVWHFTKSRKFSVKSAYHLAFDSNWQHLPSSSCSTSDLIRDGWRGIWNAKVPNKIHVFCWRLCTDSLPLGHKLSRRVPDTPEARPARIPTLPYPHHSLGSRHISPIWTAPPSGFIKLNSDAAIFQSVGDFGVGVIARDSGGHCLAWSALRLHHSLSPEVAEAWAARIAIQLAHRFGWTNIILEGDCASVHSHLSSPGACSSAISPIVFDIISLSTSFNSCVFSLVRRTGNTVAHSLARHAVNRDEGTDLLPSYACVLALADLPS</sequence>
<feature type="domain" description="Reverse transcriptase zinc-binding" evidence="2">
    <location>
        <begin position="65"/>
        <end position="133"/>
    </location>
</feature>
<evidence type="ECO:0008006" key="4">
    <source>
        <dbReference type="Google" id="ProtNLM"/>
    </source>
</evidence>
<comment type="caution">
    <text evidence="3">The sequence shown here is derived from an EMBL/GenBank/DDBJ whole genome shotgun (WGS) entry which is preliminary data.</text>
</comment>
<dbReference type="AlphaFoldDB" id="A0AAW2WE26"/>
<name>A0AAW2WE26_9LAMI</name>
<reference evidence="3" key="2">
    <citation type="journal article" date="2024" name="Plant">
        <title>Genomic evolution and insights into agronomic trait innovations of Sesamum species.</title>
        <authorList>
            <person name="Miao H."/>
            <person name="Wang L."/>
            <person name="Qu L."/>
            <person name="Liu H."/>
            <person name="Sun Y."/>
            <person name="Le M."/>
            <person name="Wang Q."/>
            <person name="Wei S."/>
            <person name="Zheng Y."/>
            <person name="Lin W."/>
            <person name="Duan Y."/>
            <person name="Cao H."/>
            <person name="Xiong S."/>
            <person name="Wang X."/>
            <person name="Wei L."/>
            <person name="Li C."/>
            <person name="Ma Q."/>
            <person name="Ju M."/>
            <person name="Zhao R."/>
            <person name="Li G."/>
            <person name="Mu C."/>
            <person name="Tian Q."/>
            <person name="Mei H."/>
            <person name="Zhang T."/>
            <person name="Gao T."/>
            <person name="Zhang H."/>
        </authorList>
    </citation>
    <scope>NUCLEOTIDE SEQUENCE</scope>
    <source>
        <strain evidence="3">KEN1</strain>
    </source>
</reference>
<dbReference type="PANTHER" id="PTHR47074">
    <property type="entry name" value="BNAC02G40300D PROTEIN"/>
    <property type="match status" value="1"/>
</dbReference>
<proteinExistence type="predicted"/>
<dbReference type="InterPro" id="IPR012337">
    <property type="entry name" value="RNaseH-like_sf"/>
</dbReference>
<gene>
    <name evidence="3" type="ORF">Slati_2441900</name>
</gene>
<dbReference type="Pfam" id="PF13966">
    <property type="entry name" value="zf-RVT"/>
    <property type="match status" value="1"/>
</dbReference>
<dbReference type="Gene3D" id="3.30.420.10">
    <property type="entry name" value="Ribonuclease H-like superfamily/Ribonuclease H"/>
    <property type="match status" value="1"/>
</dbReference>
<evidence type="ECO:0000259" key="1">
    <source>
        <dbReference type="Pfam" id="PF13456"/>
    </source>
</evidence>
<accession>A0AAW2WE26</accession>
<dbReference type="Pfam" id="PF13456">
    <property type="entry name" value="RVT_3"/>
    <property type="match status" value="1"/>
</dbReference>
<feature type="domain" description="RNase H type-1" evidence="1">
    <location>
        <begin position="172"/>
        <end position="294"/>
    </location>
</feature>
<organism evidence="3">
    <name type="scientific">Sesamum latifolium</name>
    <dbReference type="NCBI Taxonomy" id="2727402"/>
    <lineage>
        <taxon>Eukaryota</taxon>
        <taxon>Viridiplantae</taxon>
        <taxon>Streptophyta</taxon>
        <taxon>Embryophyta</taxon>
        <taxon>Tracheophyta</taxon>
        <taxon>Spermatophyta</taxon>
        <taxon>Magnoliopsida</taxon>
        <taxon>eudicotyledons</taxon>
        <taxon>Gunneridae</taxon>
        <taxon>Pentapetalae</taxon>
        <taxon>asterids</taxon>
        <taxon>lamiids</taxon>
        <taxon>Lamiales</taxon>
        <taxon>Pedaliaceae</taxon>
        <taxon>Sesamum</taxon>
    </lineage>
</organism>
<dbReference type="InterPro" id="IPR002156">
    <property type="entry name" value="RNaseH_domain"/>
</dbReference>
<dbReference type="InterPro" id="IPR044730">
    <property type="entry name" value="RNase_H-like_dom_plant"/>
</dbReference>
<dbReference type="CDD" id="cd06222">
    <property type="entry name" value="RNase_H_like"/>
    <property type="match status" value="1"/>
</dbReference>
<evidence type="ECO:0000259" key="2">
    <source>
        <dbReference type="Pfam" id="PF13966"/>
    </source>
</evidence>